<sequence>MQRTFSLLCRIFMGVIFLGAGFNGYLVIFGFSPIFPTSPKAMEFLQGYLLIMVKTIELICGISLLINVFVPLSLVILAPIVVNILAFHLFVDPDLLPLGALVFVLEVLLIWIYRKQYLGILKGSSPSPLHPD</sequence>
<keyword evidence="3" id="KW-1185">Reference proteome</keyword>
<keyword evidence="1" id="KW-0472">Membrane</keyword>
<feature type="transmembrane region" description="Helical" evidence="1">
    <location>
        <begin position="72"/>
        <end position="90"/>
    </location>
</feature>
<name>A0ABY4WJB8_9BACL</name>
<organism evidence="2 3">
    <name type="scientific">Brevibacillus ruminantium</name>
    <dbReference type="NCBI Taxonomy" id="2950604"/>
    <lineage>
        <taxon>Bacteria</taxon>
        <taxon>Bacillati</taxon>
        <taxon>Bacillota</taxon>
        <taxon>Bacilli</taxon>
        <taxon>Bacillales</taxon>
        <taxon>Paenibacillaceae</taxon>
        <taxon>Brevibacillus</taxon>
    </lineage>
</organism>
<reference evidence="2" key="1">
    <citation type="submission" date="2022-06" db="EMBL/GenBank/DDBJ databases">
        <title>Genome sequencing of Brevibacillus sp. BB3-R1.</title>
        <authorList>
            <person name="Heo J."/>
            <person name="Lee D."/>
            <person name="Won M."/>
            <person name="Han B.-H."/>
            <person name="Hong S.-B."/>
            <person name="Kwon S.-W."/>
        </authorList>
    </citation>
    <scope>NUCLEOTIDE SEQUENCE</scope>
    <source>
        <strain evidence="2">BB3-R1</strain>
    </source>
</reference>
<evidence type="ECO:0000313" key="3">
    <source>
        <dbReference type="Proteomes" id="UP001056500"/>
    </source>
</evidence>
<gene>
    <name evidence="2" type="ORF">NDK47_06195</name>
</gene>
<protein>
    <recommendedName>
        <fullName evidence="4">DoxX family protein</fullName>
    </recommendedName>
</protein>
<feature type="transmembrane region" description="Helical" evidence="1">
    <location>
        <begin position="47"/>
        <end position="65"/>
    </location>
</feature>
<keyword evidence="1" id="KW-1133">Transmembrane helix</keyword>
<evidence type="ECO:0008006" key="4">
    <source>
        <dbReference type="Google" id="ProtNLM"/>
    </source>
</evidence>
<proteinExistence type="predicted"/>
<dbReference type="Proteomes" id="UP001056500">
    <property type="component" value="Chromosome"/>
</dbReference>
<dbReference type="EMBL" id="CP098755">
    <property type="protein sequence ID" value="USG66886.1"/>
    <property type="molecule type" value="Genomic_DNA"/>
</dbReference>
<evidence type="ECO:0000256" key="1">
    <source>
        <dbReference type="SAM" id="Phobius"/>
    </source>
</evidence>
<feature type="transmembrane region" description="Helical" evidence="1">
    <location>
        <begin position="96"/>
        <end position="113"/>
    </location>
</feature>
<accession>A0ABY4WJB8</accession>
<dbReference type="RefSeq" id="WP_251873991.1">
    <property type="nucleotide sequence ID" value="NZ_CP098755.1"/>
</dbReference>
<evidence type="ECO:0000313" key="2">
    <source>
        <dbReference type="EMBL" id="USG66886.1"/>
    </source>
</evidence>
<feature type="transmembrane region" description="Helical" evidence="1">
    <location>
        <begin position="12"/>
        <end position="35"/>
    </location>
</feature>
<keyword evidence="1" id="KW-0812">Transmembrane</keyword>